<evidence type="ECO:0000259" key="4">
    <source>
        <dbReference type="PROSITE" id="PS51388"/>
    </source>
</evidence>
<dbReference type="Pfam" id="PF00350">
    <property type="entry name" value="Dynamin_N"/>
    <property type="match status" value="1"/>
</dbReference>
<evidence type="ECO:0000256" key="3">
    <source>
        <dbReference type="SAM" id="MobiDB-lite"/>
    </source>
</evidence>
<dbReference type="InterPro" id="IPR000375">
    <property type="entry name" value="Dynamin_stalk"/>
</dbReference>
<organism evidence="5 6">
    <name type="scientific">Ascodesmis nigricans</name>
    <dbReference type="NCBI Taxonomy" id="341454"/>
    <lineage>
        <taxon>Eukaryota</taxon>
        <taxon>Fungi</taxon>
        <taxon>Dikarya</taxon>
        <taxon>Ascomycota</taxon>
        <taxon>Pezizomycotina</taxon>
        <taxon>Pezizomycetes</taxon>
        <taxon>Pezizales</taxon>
        <taxon>Ascodesmidaceae</taxon>
        <taxon>Ascodesmis</taxon>
    </lineage>
</organism>
<dbReference type="InterPro" id="IPR003130">
    <property type="entry name" value="GED"/>
</dbReference>
<dbReference type="PRINTS" id="PR00195">
    <property type="entry name" value="DYNAMIN"/>
</dbReference>
<keyword evidence="5" id="KW-0378">Hydrolase</keyword>
<dbReference type="GO" id="GO:0005525">
    <property type="term" value="F:GTP binding"/>
    <property type="evidence" value="ECO:0007669"/>
    <property type="project" value="InterPro"/>
</dbReference>
<keyword evidence="1" id="KW-0547">Nucleotide-binding</keyword>
<dbReference type="AlphaFoldDB" id="A0A4S2MQN9"/>
<feature type="domain" description="GED" evidence="4">
    <location>
        <begin position="743"/>
        <end position="833"/>
    </location>
</feature>
<dbReference type="PANTHER" id="PTHR11566:SF131">
    <property type="entry name" value="GTPASE, PUTATIVE (AFU_ORTHOLOGUE AFUA_6G07630)-RELATED"/>
    <property type="match status" value="1"/>
</dbReference>
<name>A0A4S2MQN9_9PEZI</name>
<dbReference type="InterPro" id="IPR027417">
    <property type="entry name" value="P-loop_NTPase"/>
</dbReference>
<dbReference type="GO" id="GO:0031623">
    <property type="term" value="P:receptor internalization"/>
    <property type="evidence" value="ECO:0007669"/>
    <property type="project" value="TreeGrafter"/>
</dbReference>
<accession>A0A4S2MQN9</accession>
<dbReference type="InterPro" id="IPR001401">
    <property type="entry name" value="Dynamin_GTPase"/>
</dbReference>
<dbReference type="SUPFAM" id="SSF52540">
    <property type="entry name" value="P-loop containing nucleoside triphosphate hydrolases"/>
    <property type="match status" value="1"/>
</dbReference>
<dbReference type="SMART" id="SM00053">
    <property type="entry name" value="DYNc"/>
    <property type="match status" value="1"/>
</dbReference>
<evidence type="ECO:0000256" key="1">
    <source>
        <dbReference type="ARBA" id="ARBA00022741"/>
    </source>
</evidence>
<feature type="compositionally biased region" description="Polar residues" evidence="3">
    <location>
        <begin position="512"/>
        <end position="529"/>
    </location>
</feature>
<feature type="region of interest" description="Disordered" evidence="3">
    <location>
        <begin position="686"/>
        <end position="734"/>
    </location>
</feature>
<sequence>MDDLLHTAAEYAADVEETRDAIVENRPQVPIPSTALVKHAKHDEQLKVLGGGMRRMVDLISRLRASGVEDLGLPLPKIAVIGNQSAGKSSLIEAISGIKVPRSSGTCTRCPLEIVLRKTVHPEEPWSCRVSLRFKCGYVRSKANPWEPQQQSQQVHFTTFYDKAQVQEALLRAQTAILNPSQDWREYAPNYTPPYPQAVDTSAARIDFTKSMKKSDLEVMFSPNVVCMDITGPDLPDLSFIDLPGVIHNTEKHEEYLVPLVKKLVEGYVKEQDCLVLLAVTMRDDPENQSASSIAQRYAADRTIGALTKPDLIEPGEHSQWIDIIRGNAHRLHHGYFVTKQPNQRAIDAGIDSVQGRLLEQEFFETTEPWCSELRDLKARFGASALADYLSEALGHLIRSRLPTIRETINQQIGLVQMELMTLPAQPPTNHTRLAEDIVSEFEARIQAALEMKAVNTIRDHIKGLASGLGQLRPGLKLFENPEAEAKAEEVLKSEVKDGWFVGNCLTPDSPTKVRNITNGADAMNTPQSGRKRPHDGMEEPGSKRAKPSESSAIKYTLPQLAHIIDHASTSHIPGQFSTEAVNKIVRSVIDTWNLPVERLIQNAVLVIRTNFHREFIETFGRYEKTEFKQLCEQKIQSLLRQTVEHLKIAMQELHNSEMEHIATVNIEDFAKAKAKCMETLKRRRAENLEDQKRQRRENEMEASITTPTMTPRKSGPRGRGQNPPPQTLDIDEPEIEDKYTREIEVLATAHAYHELARKRFADNVYKCMLGKLLKTCREDLVPQLRDSLGLDQEDAEDRCRKLLAEDPAQERRKAELIGKKNLLENALRELDL</sequence>
<gene>
    <name evidence="5" type="ORF">EX30DRAFT_350059</name>
</gene>
<dbReference type="InParanoid" id="A0A4S2MQN9"/>
<dbReference type="InterPro" id="IPR022812">
    <property type="entry name" value="Dynamin"/>
</dbReference>
<feature type="compositionally biased region" description="Basic and acidic residues" evidence="3">
    <location>
        <begin position="686"/>
        <end position="700"/>
    </location>
</feature>
<dbReference type="GO" id="GO:0005886">
    <property type="term" value="C:plasma membrane"/>
    <property type="evidence" value="ECO:0007669"/>
    <property type="project" value="TreeGrafter"/>
</dbReference>
<evidence type="ECO:0000256" key="2">
    <source>
        <dbReference type="ARBA" id="ARBA00023134"/>
    </source>
</evidence>
<dbReference type="GO" id="GO:0005874">
    <property type="term" value="C:microtubule"/>
    <property type="evidence" value="ECO:0007669"/>
    <property type="project" value="TreeGrafter"/>
</dbReference>
<dbReference type="InterPro" id="IPR020850">
    <property type="entry name" value="GED_dom"/>
</dbReference>
<dbReference type="CDD" id="cd08771">
    <property type="entry name" value="DLP_1"/>
    <property type="match status" value="1"/>
</dbReference>
<dbReference type="GO" id="GO:0003924">
    <property type="term" value="F:GTPase activity"/>
    <property type="evidence" value="ECO:0007669"/>
    <property type="project" value="InterPro"/>
</dbReference>
<dbReference type="Gene3D" id="1.20.120.1240">
    <property type="entry name" value="Dynamin, middle domain"/>
    <property type="match status" value="1"/>
</dbReference>
<dbReference type="Pfam" id="PF01031">
    <property type="entry name" value="Dynamin_M"/>
    <property type="match status" value="1"/>
</dbReference>
<dbReference type="OrthoDB" id="5061070at2759"/>
<evidence type="ECO:0000313" key="5">
    <source>
        <dbReference type="EMBL" id="TGZ79550.1"/>
    </source>
</evidence>
<dbReference type="Gene3D" id="3.40.50.300">
    <property type="entry name" value="P-loop containing nucleotide triphosphate hydrolases"/>
    <property type="match status" value="1"/>
</dbReference>
<dbReference type="GO" id="GO:0008017">
    <property type="term" value="F:microtubule binding"/>
    <property type="evidence" value="ECO:0007669"/>
    <property type="project" value="TreeGrafter"/>
</dbReference>
<dbReference type="EMBL" id="ML220130">
    <property type="protein sequence ID" value="TGZ79550.1"/>
    <property type="molecule type" value="Genomic_DNA"/>
</dbReference>
<dbReference type="Pfam" id="PF02212">
    <property type="entry name" value="GED"/>
    <property type="match status" value="1"/>
</dbReference>
<protein>
    <submittedName>
        <fullName evidence="5">P-loop containing nucleoside triphosphate hydrolase protein</fullName>
    </submittedName>
</protein>
<dbReference type="STRING" id="341454.A0A4S2MQN9"/>
<proteinExistence type="predicted"/>
<dbReference type="InterPro" id="IPR045063">
    <property type="entry name" value="Dynamin_N"/>
</dbReference>
<reference evidence="5 6" key="1">
    <citation type="submission" date="2019-04" db="EMBL/GenBank/DDBJ databases">
        <title>Comparative genomics and transcriptomics to analyze fruiting body development in filamentous ascomycetes.</title>
        <authorList>
            <consortium name="DOE Joint Genome Institute"/>
            <person name="Lutkenhaus R."/>
            <person name="Traeger S."/>
            <person name="Breuer J."/>
            <person name="Kuo A."/>
            <person name="Lipzen A."/>
            <person name="Pangilinan J."/>
            <person name="Dilworth D."/>
            <person name="Sandor L."/>
            <person name="Poggeler S."/>
            <person name="Barry K."/>
            <person name="Grigoriev I.V."/>
            <person name="Nowrousian M."/>
        </authorList>
    </citation>
    <scope>NUCLEOTIDE SEQUENCE [LARGE SCALE GENOMIC DNA]</scope>
    <source>
        <strain evidence="5 6">CBS 389.68</strain>
    </source>
</reference>
<keyword evidence="6" id="KW-1185">Reference proteome</keyword>
<dbReference type="PANTHER" id="PTHR11566">
    <property type="entry name" value="DYNAMIN"/>
    <property type="match status" value="1"/>
</dbReference>
<dbReference type="PROSITE" id="PS51388">
    <property type="entry name" value="GED"/>
    <property type="match status" value="1"/>
</dbReference>
<feature type="region of interest" description="Disordered" evidence="3">
    <location>
        <begin position="512"/>
        <end position="552"/>
    </location>
</feature>
<keyword evidence="2" id="KW-0342">GTP-binding</keyword>
<dbReference type="Proteomes" id="UP000298138">
    <property type="component" value="Unassembled WGS sequence"/>
</dbReference>
<dbReference type="GO" id="GO:0005737">
    <property type="term" value="C:cytoplasm"/>
    <property type="evidence" value="ECO:0007669"/>
    <property type="project" value="TreeGrafter"/>
</dbReference>
<evidence type="ECO:0000313" key="6">
    <source>
        <dbReference type="Proteomes" id="UP000298138"/>
    </source>
</evidence>